<protein>
    <submittedName>
        <fullName evidence="1">Uncharacterized protein</fullName>
    </submittedName>
</protein>
<gene>
    <name evidence="1" type="ORF">BV22DRAFT_1040770</name>
</gene>
<keyword evidence="2" id="KW-1185">Reference proteome</keyword>
<dbReference type="EMBL" id="MU266649">
    <property type="protein sequence ID" value="KAH7919557.1"/>
    <property type="molecule type" value="Genomic_DNA"/>
</dbReference>
<dbReference type="Proteomes" id="UP000790709">
    <property type="component" value="Unassembled WGS sequence"/>
</dbReference>
<accession>A0ACB8B1V8</accession>
<evidence type="ECO:0000313" key="1">
    <source>
        <dbReference type="EMBL" id="KAH7919557.1"/>
    </source>
</evidence>
<sequence length="207" mass="22415">MLASFIGTAALLASAVIAMPSEKRQTGLIPYPCNSTAGEAEPICGSCAEMGAQCQIFVSSPTGFWQVEQCVLAGFCYAAENSTTDMLITYVDEGQDTSDRSLQQERLSEALFYNMTGGASTMSQQNAIDAYYSALTGTYESLGGPLFAMTPKQTSDDGPYPSSSEYVIYFWSLVSAWTGYCDTREIPYNNLADYLTYAATSNYHPTC</sequence>
<proteinExistence type="predicted"/>
<evidence type="ECO:0000313" key="2">
    <source>
        <dbReference type="Proteomes" id="UP000790709"/>
    </source>
</evidence>
<name>A0ACB8B1V8_9AGAM</name>
<organism evidence="1 2">
    <name type="scientific">Leucogyrophana mollusca</name>
    <dbReference type="NCBI Taxonomy" id="85980"/>
    <lineage>
        <taxon>Eukaryota</taxon>
        <taxon>Fungi</taxon>
        <taxon>Dikarya</taxon>
        <taxon>Basidiomycota</taxon>
        <taxon>Agaricomycotina</taxon>
        <taxon>Agaricomycetes</taxon>
        <taxon>Agaricomycetidae</taxon>
        <taxon>Boletales</taxon>
        <taxon>Boletales incertae sedis</taxon>
        <taxon>Leucogyrophana</taxon>
    </lineage>
</organism>
<comment type="caution">
    <text evidence="1">The sequence shown here is derived from an EMBL/GenBank/DDBJ whole genome shotgun (WGS) entry which is preliminary data.</text>
</comment>
<reference evidence="1" key="1">
    <citation type="journal article" date="2021" name="New Phytol.">
        <title>Evolutionary innovations through gain and loss of genes in the ectomycorrhizal Boletales.</title>
        <authorList>
            <person name="Wu G."/>
            <person name="Miyauchi S."/>
            <person name="Morin E."/>
            <person name="Kuo A."/>
            <person name="Drula E."/>
            <person name="Varga T."/>
            <person name="Kohler A."/>
            <person name="Feng B."/>
            <person name="Cao Y."/>
            <person name="Lipzen A."/>
            <person name="Daum C."/>
            <person name="Hundley H."/>
            <person name="Pangilinan J."/>
            <person name="Johnson J."/>
            <person name="Barry K."/>
            <person name="LaButti K."/>
            <person name="Ng V."/>
            <person name="Ahrendt S."/>
            <person name="Min B."/>
            <person name="Choi I.G."/>
            <person name="Park H."/>
            <person name="Plett J.M."/>
            <person name="Magnuson J."/>
            <person name="Spatafora J.W."/>
            <person name="Nagy L.G."/>
            <person name="Henrissat B."/>
            <person name="Grigoriev I.V."/>
            <person name="Yang Z.L."/>
            <person name="Xu J."/>
            <person name="Martin F.M."/>
        </authorList>
    </citation>
    <scope>NUCLEOTIDE SEQUENCE</scope>
    <source>
        <strain evidence="1">KUC20120723A-06</strain>
    </source>
</reference>